<dbReference type="GO" id="GO:0004126">
    <property type="term" value="F:cytidine deaminase activity"/>
    <property type="evidence" value="ECO:0007669"/>
    <property type="project" value="TreeGrafter"/>
</dbReference>
<accession>A0A9Q0J5N7</accession>
<comment type="similarity">
    <text evidence="1">Belongs to the cytidine and deoxycytidylate deaminase family.</text>
</comment>
<dbReference type="InterPro" id="IPR050202">
    <property type="entry name" value="Cyt/Deoxycyt_deaminase"/>
</dbReference>
<evidence type="ECO:0000313" key="4">
    <source>
        <dbReference type="Proteomes" id="UP001141552"/>
    </source>
</evidence>
<dbReference type="Gene3D" id="3.40.140.10">
    <property type="entry name" value="Cytidine Deaminase, domain 2"/>
    <property type="match status" value="1"/>
</dbReference>
<organism evidence="3 4">
    <name type="scientific">Turnera subulata</name>
    <dbReference type="NCBI Taxonomy" id="218843"/>
    <lineage>
        <taxon>Eukaryota</taxon>
        <taxon>Viridiplantae</taxon>
        <taxon>Streptophyta</taxon>
        <taxon>Embryophyta</taxon>
        <taxon>Tracheophyta</taxon>
        <taxon>Spermatophyta</taxon>
        <taxon>Magnoliopsida</taxon>
        <taxon>eudicotyledons</taxon>
        <taxon>Gunneridae</taxon>
        <taxon>Pentapetalae</taxon>
        <taxon>rosids</taxon>
        <taxon>fabids</taxon>
        <taxon>Malpighiales</taxon>
        <taxon>Passifloraceae</taxon>
        <taxon>Turnera</taxon>
    </lineage>
</organism>
<dbReference type="PROSITE" id="PS51747">
    <property type="entry name" value="CYT_DCMP_DEAMINASES_2"/>
    <property type="match status" value="1"/>
</dbReference>
<dbReference type="InterPro" id="IPR002125">
    <property type="entry name" value="CMP_dCMP_dom"/>
</dbReference>
<reference evidence="3" key="2">
    <citation type="journal article" date="2023" name="Plants (Basel)">
        <title>Annotation of the Turnera subulata (Passifloraceae) Draft Genome Reveals the S-Locus Evolved after the Divergence of Turneroideae from Passifloroideae in a Stepwise Manner.</title>
        <authorList>
            <person name="Henning P.M."/>
            <person name="Roalson E.H."/>
            <person name="Mir W."/>
            <person name="McCubbin A.G."/>
            <person name="Shore J.S."/>
        </authorList>
    </citation>
    <scope>NUCLEOTIDE SEQUENCE</scope>
    <source>
        <strain evidence="3">F60SS</strain>
    </source>
</reference>
<dbReference type="AlphaFoldDB" id="A0A9Q0J5N7"/>
<dbReference type="GO" id="GO:0008270">
    <property type="term" value="F:zinc ion binding"/>
    <property type="evidence" value="ECO:0007669"/>
    <property type="project" value="TreeGrafter"/>
</dbReference>
<dbReference type="CDD" id="cd01283">
    <property type="entry name" value="cytidine_deaminase"/>
    <property type="match status" value="1"/>
</dbReference>
<gene>
    <name evidence="3" type="ORF">Tsubulata_047412</name>
</gene>
<dbReference type="InterPro" id="IPR016193">
    <property type="entry name" value="Cytidine_deaminase-like"/>
</dbReference>
<sequence length="134" mass="14608">MNHISTTRSTPTAVLALPDVEVAVEQVIAQPRRGDLWFAGETMQTFWCSCALRDGGWHRTPNSVAAHGSSDPISLRHMERQLLPTLAKSAQTLARPPISNYHVGAVGLGSSGRIFFGSNLEFPSLPLHQSVYVE</sequence>
<feature type="domain" description="CMP/dCMP-type deaminase" evidence="2">
    <location>
        <begin position="78"/>
        <end position="134"/>
    </location>
</feature>
<evidence type="ECO:0000256" key="1">
    <source>
        <dbReference type="ARBA" id="ARBA00006576"/>
    </source>
</evidence>
<name>A0A9Q0J5N7_9ROSI</name>
<dbReference type="OrthoDB" id="897354at2759"/>
<comment type="caution">
    <text evidence="3">The sequence shown here is derived from an EMBL/GenBank/DDBJ whole genome shotgun (WGS) entry which is preliminary data.</text>
</comment>
<keyword evidence="4" id="KW-1185">Reference proteome</keyword>
<evidence type="ECO:0000313" key="3">
    <source>
        <dbReference type="EMBL" id="KAJ4830506.1"/>
    </source>
</evidence>
<dbReference type="SUPFAM" id="SSF53927">
    <property type="entry name" value="Cytidine deaminase-like"/>
    <property type="match status" value="1"/>
</dbReference>
<dbReference type="GO" id="GO:0072527">
    <property type="term" value="P:pyrimidine-containing compound metabolic process"/>
    <property type="evidence" value="ECO:0007669"/>
    <property type="project" value="UniProtKB-ARBA"/>
</dbReference>
<dbReference type="PANTHER" id="PTHR11644:SF2">
    <property type="entry name" value="CYTIDINE DEAMINASE"/>
    <property type="match status" value="1"/>
</dbReference>
<dbReference type="EMBL" id="JAKUCV010005627">
    <property type="protein sequence ID" value="KAJ4830506.1"/>
    <property type="molecule type" value="Genomic_DNA"/>
</dbReference>
<dbReference type="Proteomes" id="UP001141552">
    <property type="component" value="Unassembled WGS sequence"/>
</dbReference>
<protein>
    <recommendedName>
        <fullName evidence="2">CMP/dCMP-type deaminase domain-containing protein</fullName>
    </recommendedName>
</protein>
<dbReference type="GO" id="GO:0005829">
    <property type="term" value="C:cytosol"/>
    <property type="evidence" value="ECO:0007669"/>
    <property type="project" value="TreeGrafter"/>
</dbReference>
<proteinExistence type="inferred from homology"/>
<dbReference type="GO" id="GO:0055086">
    <property type="term" value="P:nucleobase-containing small molecule metabolic process"/>
    <property type="evidence" value="ECO:0007669"/>
    <property type="project" value="UniProtKB-ARBA"/>
</dbReference>
<dbReference type="PANTHER" id="PTHR11644">
    <property type="entry name" value="CYTIDINE DEAMINASE"/>
    <property type="match status" value="1"/>
</dbReference>
<reference evidence="3" key="1">
    <citation type="submission" date="2022-02" db="EMBL/GenBank/DDBJ databases">
        <authorList>
            <person name="Henning P.M."/>
            <person name="McCubbin A.G."/>
            <person name="Shore J.S."/>
        </authorList>
    </citation>
    <scope>NUCLEOTIDE SEQUENCE</scope>
    <source>
        <strain evidence="3">F60SS</strain>
        <tissue evidence="3">Leaves</tissue>
    </source>
</reference>
<evidence type="ECO:0000259" key="2">
    <source>
        <dbReference type="PROSITE" id="PS51747"/>
    </source>
</evidence>